<proteinExistence type="inferred from homology"/>
<name>A0ABP1FVL5_9CHLO</name>
<dbReference type="CDD" id="cd00340">
    <property type="entry name" value="GSH_Peroxidase"/>
    <property type="match status" value="1"/>
</dbReference>
<evidence type="ECO:0000259" key="6">
    <source>
        <dbReference type="PROSITE" id="PS51352"/>
    </source>
</evidence>
<feature type="region of interest" description="Disordered" evidence="5">
    <location>
        <begin position="62"/>
        <end position="88"/>
    </location>
</feature>
<comment type="caution">
    <text evidence="7">The sequence shown here is derived from an EMBL/GenBank/DDBJ whole genome shotgun (WGS) entry which is preliminary data.</text>
</comment>
<accession>A0ABP1FVL5</accession>
<gene>
    <name evidence="7" type="primary">g4975</name>
    <name evidence="7" type="ORF">VP750_LOCUS4244</name>
</gene>
<keyword evidence="2 4" id="KW-0575">Peroxidase</keyword>
<evidence type="ECO:0000256" key="1">
    <source>
        <dbReference type="ARBA" id="ARBA00006926"/>
    </source>
</evidence>
<evidence type="ECO:0000256" key="2">
    <source>
        <dbReference type="ARBA" id="ARBA00022559"/>
    </source>
</evidence>
<keyword evidence="3 4" id="KW-0560">Oxidoreductase</keyword>
<dbReference type="EMBL" id="CAXHTA020000007">
    <property type="protein sequence ID" value="CAL5222585.1"/>
    <property type="molecule type" value="Genomic_DNA"/>
</dbReference>
<evidence type="ECO:0000313" key="7">
    <source>
        <dbReference type="EMBL" id="CAL5222585.1"/>
    </source>
</evidence>
<dbReference type="PANTHER" id="PTHR11592">
    <property type="entry name" value="GLUTATHIONE PEROXIDASE"/>
    <property type="match status" value="1"/>
</dbReference>
<dbReference type="InterPro" id="IPR000889">
    <property type="entry name" value="Glutathione_peroxidase"/>
</dbReference>
<reference evidence="7 8" key="1">
    <citation type="submission" date="2024-06" db="EMBL/GenBank/DDBJ databases">
        <authorList>
            <person name="Kraege A."/>
            <person name="Thomma B."/>
        </authorList>
    </citation>
    <scope>NUCLEOTIDE SEQUENCE [LARGE SCALE GENOMIC DNA]</scope>
</reference>
<protein>
    <recommendedName>
        <fullName evidence="4">Glutathione peroxidase</fullName>
    </recommendedName>
</protein>
<dbReference type="SUPFAM" id="SSF52833">
    <property type="entry name" value="Thioredoxin-like"/>
    <property type="match status" value="1"/>
</dbReference>
<evidence type="ECO:0000256" key="5">
    <source>
        <dbReference type="SAM" id="MobiDB-lite"/>
    </source>
</evidence>
<feature type="region of interest" description="Disordered" evidence="5">
    <location>
        <begin position="1"/>
        <end position="21"/>
    </location>
</feature>
<dbReference type="PROSITE" id="PS51352">
    <property type="entry name" value="THIOREDOXIN_2"/>
    <property type="match status" value="1"/>
</dbReference>
<evidence type="ECO:0000256" key="4">
    <source>
        <dbReference type="RuleBase" id="RU000499"/>
    </source>
</evidence>
<dbReference type="InterPro" id="IPR029759">
    <property type="entry name" value="GPX_AS"/>
</dbReference>
<dbReference type="PROSITE" id="PS51355">
    <property type="entry name" value="GLUTATHIONE_PEROXID_3"/>
    <property type="match status" value="1"/>
</dbReference>
<dbReference type="InterPro" id="IPR013766">
    <property type="entry name" value="Thioredoxin_domain"/>
</dbReference>
<organism evidence="7 8">
    <name type="scientific">Coccomyxa viridis</name>
    <dbReference type="NCBI Taxonomy" id="1274662"/>
    <lineage>
        <taxon>Eukaryota</taxon>
        <taxon>Viridiplantae</taxon>
        <taxon>Chlorophyta</taxon>
        <taxon>core chlorophytes</taxon>
        <taxon>Trebouxiophyceae</taxon>
        <taxon>Trebouxiophyceae incertae sedis</taxon>
        <taxon>Coccomyxaceae</taxon>
        <taxon>Coccomyxa</taxon>
    </lineage>
</organism>
<dbReference type="PANTHER" id="PTHR11592:SF78">
    <property type="entry name" value="GLUTATHIONE PEROXIDASE"/>
    <property type="match status" value="1"/>
</dbReference>
<comment type="similarity">
    <text evidence="1 4">Belongs to the glutathione peroxidase family.</text>
</comment>
<sequence>MGISGFRAGPPMGHLMPPDQAKDLSTNIKRTLLLAGVAAALIFGGLALKQLNDSRSKKTFTAVDPKSVHDHGPDEPCGESCSKDHKPEDHPLNIMDAHTKPKQHAEVTPEAPLYAMVAEDIDGKEHIMREYKGKVLVITNVASQCGYTESNYKGLQQLYDKYRDRGLEVLAFPCNQFGNQEPGDGASIKEFAQQRYRVTFPLFRKVDVNGPRAHPIWKYLNILNSKETDAKVADWNFNKYLVDRKGFPVKHFASAFDMVSLEADIEAELGKGTNGAATNTASQ</sequence>
<dbReference type="InterPro" id="IPR036249">
    <property type="entry name" value="Thioredoxin-like_sf"/>
</dbReference>
<dbReference type="PROSITE" id="PS00763">
    <property type="entry name" value="GLUTATHIONE_PEROXID_2"/>
    <property type="match status" value="1"/>
</dbReference>
<dbReference type="InterPro" id="IPR029760">
    <property type="entry name" value="GPX_CS"/>
</dbReference>
<evidence type="ECO:0000313" key="8">
    <source>
        <dbReference type="Proteomes" id="UP001497392"/>
    </source>
</evidence>
<dbReference type="PROSITE" id="PS00460">
    <property type="entry name" value="GLUTATHIONE_PEROXID_1"/>
    <property type="match status" value="1"/>
</dbReference>
<dbReference type="Gene3D" id="3.40.30.10">
    <property type="entry name" value="Glutaredoxin"/>
    <property type="match status" value="1"/>
</dbReference>
<keyword evidence="8" id="KW-1185">Reference proteome</keyword>
<dbReference type="Proteomes" id="UP001497392">
    <property type="component" value="Unassembled WGS sequence"/>
</dbReference>
<dbReference type="PRINTS" id="PR01011">
    <property type="entry name" value="GLUTPROXDASE"/>
</dbReference>
<evidence type="ECO:0000256" key="3">
    <source>
        <dbReference type="ARBA" id="ARBA00023002"/>
    </source>
</evidence>
<dbReference type="Pfam" id="PF00255">
    <property type="entry name" value="GSHPx"/>
    <property type="match status" value="1"/>
</dbReference>
<feature type="domain" description="Thioredoxin" evidence="6">
    <location>
        <begin position="105"/>
        <end position="270"/>
    </location>
</feature>